<dbReference type="RefSeq" id="XP_028535776.1">
    <property type="nucleotide sequence ID" value="XM_028678651.1"/>
</dbReference>
<dbReference type="AlphaFoldDB" id="A0A1J1HH14"/>
<dbReference type="OrthoDB" id="1597724at2759"/>
<keyword evidence="3" id="KW-1185">Reference proteome</keyword>
<accession>A0A1J1HH14</accession>
<protein>
    <recommendedName>
        <fullName evidence="4">Peripheral plastid protein 1</fullName>
    </recommendedName>
</protein>
<evidence type="ECO:0000313" key="3">
    <source>
        <dbReference type="Proteomes" id="UP000220158"/>
    </source>
</evidence>
<evidence type="ECO:0000313" key="2">
    <source>
        <dbReference type="EMBL" id="CRH03769.1"/>
    </source>
</evidence>
<reference evidence="2 3" key="1">
    <citation type="submission" date="2015-04" db="EMBL/GenBank/DDBJ databases">
        <authorList>
            <consortium name="Pathogen Informatics"/>
        </authorList>
    </citation>
    <scope>NUCLEOTIDE SEQUENCE [LARGE SCALE GENOMIC DNA]</scope>
    <source>
        <strain evidence="2 3">SGS1</strain>
    </source>
</reference>
<evidence type="ECO:0000256" key="1">
    <source>
        <dbReference type="SAM" id="Coils"/>
    </source>
</evidence>
<dbReference type="EMBL" id="LN835308">
    <property type="protein sequence ID" value="CRH03769.1"/>
    <property type="molecule type" value="Genomic_DNA"/>
</dbReference>
<feature type="coiled-coil region" evidence="1">
    <location>
        <begin position="426"/>
        <end position="453"/>
    </location>
</feature>
<dbReference type="GeneID" id="39738061"/>
<dbReference type="VEuPathDB" id="PlasmoDB:PRELSG_1312800"/>
<name>A0A1J1HH14_PLARL</name>
<keyword evidence="1" id="KW-0175">Coiled coil</keyword>
<organism evidence="2 3">
    <name type="scientific">Plasmodium relictum</name>
    <dbReference type="NCBI Taxonomy" id="85471"/>
    <lineage>
        <taxon>Eukaryota</taxon>
        <taxon>Sar</taxon>
        <taxon>Alveolata</taxon>
        <taxon>Apicomplexa</taxon>
        <taxon>Aconoidasida</taxon>
        <taxon>Haemosporida</taxon>
        <taxon>Plasmodiidae</taxon>
        <taxon>Plasmodium</taxon>
        <taxon>Plasmodium (Haemamoeba)</taxon>
    </lineage>
</organism>
<evidence type="ECO:0008006" key="4">
    <source>
        <dbReference type="Google" id="ProtNLM"/>
    </source>
</evidence>
<gene>
    <name evidence="2" type="ORF">PRELSG_1312800</name>
</gene>
<sequence length="522" mass="62605">MTFFIRKTFLNILFIFLLNIYVLEKLTYRNIIRCSRILNGKIFKKSEYFNCKHQCDINNSLKHYHLFINNWKRKKNKKIYKFRKHKFCSIFSIFKKKKNENEKEGNYMIESENKGIDTKNVNSDKNITNNNEKKNNLVHDLDKNKNDTQNSKLLGKKEEMNEKNKKFFNNLNDEINKNVTNNDHIFKEDVKSYNEKMKMNFKDIDIKANKILKNLNNYKKHLEILNEKALISLNKIFCSYNKYLNQNDDFKYFFENIFKNLEINYYKYSLLEDIEKLNNEKTSKEYILNNLNHFIEVINIAEEHLFNILVFKIQFLKIKAINEIKDIISNKKYNTDYSMYYNSINHIVEKYEEQLKNLYPKNYEFSLYSNILGNYALSLESSYKLPINKYEEYIDTNIEYIKKISQDLTKKKKRNLYKEMERNKNYQSILQIIDNQQKQIEVLQEQLESSIEGANGKYNPFHCAVAYRIPDTNLNISTQYLKGKFNIKLNCIPDDSQHLLGSYGFVKSLPFGNLGLSFSLNF</sequence>
<dbReference type="Proteomes" id="UP000220158">
    <property type="component" value="Chromosome 13"/>
</dbReference>
<proteinExistence type="predicted"/>
<dbReference type="KEGG" id="prel:PRELSG_1312800"/>